<protein>
    <submittedName>
        <fullName evidence="2">Uncharacterized protein</fullName>
    </submittedName>
</protein>
<sequence length="109" mass="12304">MNNGALQCLLRESNKHKRYLGHEWALLLRTRTIDHRLYPIHRHAFASEQEEINSIKSRNDLVIRDHDSSAGAARTAGPRASAGSAQSRKKLRSRRPEYSFNGTAGSMCC</sequence>
<comment type="caution">
    <text evidence="2">The sequence shown here is derived from an EMBL/GenBank/DDBJ whole genome shotgun (WGS) entry which is preliminary data.</text>
</comment>
<gene>
    <name evidence="2" type="ORF">EVAR_33710_1</name>
</gene>
<organism evidence="2 3">
    <name type="scientific">Eumeta variegata</name>
    <name type="common">Bagworm moth</name>
    <name type="synonym">Eumeta japonica</name>
    <dbReference type="NCBI Taxonomy" id="151549"/>
    <lineage>
        <taxon>Eukaryota</taxon>
        <taxon>Metazoa</taxon>
        <taxon>Ecdysozoa</taxon>
        <taxon>Arthropoda</taxon>
        <taxon>Hexapoda</taxon>
        <taxon>Insecta</taxon>
        <taxon>Pterygota</taxon>
        <taxon>Neoptera</taxon>
        <taxon>Endopterygota</taxon>
        <taxon>Lepidoptera</taxon>
        <taxon>Glossata</taxon>
        <taxon>Ditrysia</taxon>
        <taxon>Tineoidea</taxon>
        <taxon>Psychidae</taxon>
        <taxon>Oiketicinae</taxon>
        <taxon>Eumeta</taxon>
    </lineage>
</organism>
<feature type="region of interest" description="Disordered" evidence="1">
    <location>
        <begin position="63"/>
        <end position="109"/>
    </location>
</feature>
<dbReference type="Proteomes" id="UP000299102">
    <property type="component" value="Unassembled WGS sequence"/>
</dbReference>
<dbReference type="EMBL" id="BGZK01000405">
    <property type="protein sequence ID" value="GBP41719.1"/>
    <property type="molecule type" value="Genomic_DNA"/>
</dbReference>
<name>A0A4C1VU86_EUMVA</name>
<proteinExistence type="predicted"/>
<accession>A0A4C1VU86</accession>
<evidence type="ECO:0000256" key="1">
    <source>
        <dbReference type="SAM" id="MobiDB-lite"/>
    </source>
</evidence>
<evidence type="ECO:0000313" key="2">
    <source>
        <dbReference type="EMBL" id="GBP41719.1"/>
    </source>
</evidence>
<evidence type="ECO:0000313" key="3">
    <source>
        <dbReference type="Proteomes" id="UP000299102"/>
    </source>
</evidence>
<feature type="compositionally biased region" description="Polar residues" evidence="1">
    <location>
        <begin position="100"/>
        <end position="109"/>
    </location>
</feature>
<dbReference type="AlphaFoldDB" id="A0A4C1VU86"/>
<keyword evidence="3" id="KW-1185">Reference proteome</keyword>
<reference evidence="2 3" key="1">
    <citation type="journal article" date="2019" name="Commun. Biol.">
        <title>The bagworm genome reveals a unique fibroin gene that provides high tensile strength.</title>
        <authorList>
            <person name="Kono N."/>
            <person name="Nakamura H."/>
            <person name="Ohtoshi R."/>
            <person name="Tomita M."/>
            <person name="Numata K."/>
            <person name="Arakawa K."/>
        </authorList>
    </citation>
    <scope>NUCLEOTIDE SEQUENCE [LARGE SCALE GENOMIC DNA]</scope>
</reference>